<evidence type="ECO:0000256" key="1">
    <source>
        <dbReference type="SAM" id="Phobius"/>
    </source>
</evidence>
<dbReference type="Proteomes" id="UP000076154">
    <property type="component" value="Unassembled WGS sequence"/>
</dbReference>
<keyword evidence="3" id="KW-1185">Reference proteome</keyword>
<feature type="transmembrane region" description="Helical" evidence="1">
    <location>
        <begin position="7"/>
        <end position="28"/>
    </location>
</feature>
<keyword evidence="1" id="KW-0472">Membrane</keyword>
<dbReference type="STRING" id="39966.A0A369JD01"/>
<evidence type="ECO:0000313" key="2">
    <source>
        <dbReference type="EMBL" id="RDB18315.1"/>
    </source>
</evidence>
<dbReference type="InParanoid" id="A0A369JD01"/>
<dbReference type="EMBL" id="LUEZ02000106">
    <property type="protein sequence ID" value="RDB18315.1"/>
    <property type="molecule type" value="Genomic_DNA"/>
</dbReference>
<proteinExistence type="predicted"/>
<name>A0A369JD01_HYPMA</name>
<protein>
    <submittedName>
        <fullName evidence="2">Uncharacterized protein</fullName>
    </submittedName>
</protein>
<keyword evidence="1" id="KW-1133">Transmembrane helix</keyword>
<comment type="caution">
    <text evidence="2">The sequence shown here is derived from an EMBL/GenBank/DDBJ whole genome shotgun (WGS) entry which is preliminary data.</text>
</comment>
<organism evidence="2 3">
    <name type="scientific">Hypsizygus marmoreus</name>
    <name type="common">White beech mushroom</name>
    <name type="synonym">Agaricus marmoreus</name>
    <dbReference type="NCBI Taxonomy" id="39966"/>
    <lineage>
        <taxon>Eukaryota</taxon>
        <taxon>Fungi</taxon>
        <taxon>Dikarya</taxon>
        <taxon>Basidiomycota</taxon>
        <taxon>Agaricomycotina</taxon>
        <taxon>Agaricomycetes</taxon>
        <taxon>Agaricomycetidae</taxon>
        <taxon>Agaricales</taxon>
        <taxon>Tricholomatineae</taxon>
        <taxon>Lyophyllaceae</taxon>
        <taxon>Hypsizygus</taxon>
    </lineage>
</organism>
<gene>
    <name evidence="2" type="ORF">Hypma_000535</name>
</gene>
<dbReference type="OrthoDB" id="5803672at2759"/>
<dbReference type="AlphaFoldDB" id="A0A369JD01"/>
<sequence>MKMTFSAVLLHWIIIFYAILRPWILVYYPRLWISASQEFANVGSPVSCLNSTMSATLSQAIECLDKYTVPHDYYDRTTYNLAQPNTEERAAWTTMILSLLNPNDNCSSVYVPDVLSELYLVSLYTESSGLSFCILSEVQVEDGFYRKGWGLMVVPATRTAVLRNLHISAPHPAYDLFTPQQAAALFTSVGAKSLLIPGRSRTSFLHPTECVQPSSGTDYYETDPAHNNLEPFYDATKAIFTWQRANGGCNSNSCAFIQFHGKGPSTCSSDHAFLSSGLGTSPSSISWYKDNVTRPIKRLKAQLQVVFPMWNISLPTDSKCALTATKNVVGRLVNGIEDALVCQHASNAEITTGMFIHVEQAAIARAQQSHDGWRNALIATFELT</sequence>
<accession>A0A369JD01</accession>
<evidence type="ECO:0000313" key="3">
    <source>
        <dbReference type="Proteomes" id="UP000076154"/>
    </source>
</evidence>
<reference evidence="2" key="1">
    <citation type="submission" date="2018-04" db="EMBL/GenBank/DDBJ databases">
        <title>Whole genome sequencing of Hypsizygus marmoreus.</title>
        <authorList>
            <person name="Choi I.-G."/>
            <person name="Min B."/>
            <person name="Kim J.-G."/>
            <person name="Kim S."/>
            <person name="Oh Y.-L."/>
            <person name="Kong W.-S."/>
            <person name="Park H."/>
            <person name="Jeong J."/>
            <person name="Song E.-S."/>
        </authorList>
    </citation>
    <scope>NUCLEOTIDE SEQUENCE [LARGE SCALE GENOMIC DNA]</scope>
    <source>
        <strain evidence="2">51987-8</strain>
    </source>
</reference>
<keyword evidence="1" id="KW-0812">Transmembrane</keyword>